<dbReference type="EMBL" id="JACHXJ010000009">
    <property type="protein sequence ID" value="MBB3131923.1"/>
    <property type="molecule type" value="Genomic_DNA"/>
</dbReference>
<gene>
    <name evidence="1" type="ORF">FHS19_006649</name>
</gene>
<reference evidence="1 2" key="1">
    <citation type="submission" date="2020-08" db="EMBL/GenBank/DDBJ databases">
        <title>Genomic Encyclopedia of Type Strains, Phase III (KMG-III): the genomes of soil and plant-associated and newly described type strains.</title>
        <authorList>
            <person name="Whitman W."/>
        </authorList>
    </citation>
    <scope>NUCLEOTIDE SEQUENCE [LARGE SCALE GENOMIC DNA]</scope>
    <source>
        <strain evidence="1 2">CECT 5831</strain>
    </source>
</reference>
<dbReference type="RefSeq" id="WP_183587401.1">
    <property type="nucleotide sequence ID" value="NZ_JACHXJ010000009.1"/>
</dbReference>
<evidence type="ECO:0000313" key="1">
    <source>
        <dbReference type="EMBL" id="MBB3131923.1"/>
    </source>
</evidence>
<organism evidence="1 2">
    <name type="scientific">Paenibacillus rhizosphaerae</name>
    <dbReference type="NCBI Taxonomy" id="297318"/>
    <lineage>
        <taxon>Bacteria</taxon>
        <taxon>Bacillati</taxon>
        <taxon>Bacillota</taxon>
        <taxon>Bacilli</taxon>
        <taxon>Bacillales</taxon>
        <taxon>Paenibacillaceae</taxon>
        <taxon>Paenibacillus</taxon>
    </lineage>
</organism>
<proteinExistence type="predicted"/>
<accession>A0A839TZJ4</accession>
<comment type="caution">
    <text evidence="1">The sequence shown here is derived from an EMBL/GenBank/DDBJ whole genome shotgun (WGS) entry which is preliminary data.</text>
</comment>
<dbReference type="Proteomes" id="UP000517523">
    <property type="component" value="Unassembled WGS sequence"/>
</dbReference>
<protein>
    <submittedName>
        <fullName evidence="1">Uncharacterized protein</fullName>
    </submittedName>
</protein>
<dbReference type="AlphaFoldDB" id="A0A839TZJ4"/>
<sequence>MRSIVAGQAAAGPDLEAGLRSALICLKARESTETSAFLDIEPVTLAVNEEPAPS</sequence>
<name>A0A839TZJ4_9BACL</name>
<evidence type="ECO:0000313" key="2">
    <source>
        <dbReference type="Proteomes" id="UP000517523"/>
    </source>
</evidence>